<keyword evidence="1" id="KW-0812">Transmembrane</keyword>
<dbReference type="KEGG" id="dto:TOL2_C31050"/>
<evidence type="ECO:0000313" key="2">
    <source>
        <dbReference type="EMBL" id="CCK81263.1"/>
    </source>
</evidence>
<accession>K0NMJ9</accession>
<dbReference type="PATRIC" id="fig|651182.5.peg.3672"/>
<sequence>MDQQKLKNVLKQALIEQQTPPVKKPKRTPVFIVIIICLVLFGVQYSTTLFSSDSATGPYGKIILPSTGSVTGKDVNVTGETKNLESGQYVWLAVDKPGLGLCWPKTPRIKANTRFKTTIYEGGPKEPYTLSLYAVTKIVNDQWQEWLEKEMHGGVPMPPDKRRLDSVRLVLGEMVTATKNW</sequence>
<dbReference type="EMBL" id="FO203503">
    <property type="protein sequence ID" value="CCK81263.1"/>
    <property type="molecule type" value="Genomic_DNA"/>
</dbReference>
<feature type="transmembrane region" description="Helical" evidence="1">
    <location>
        <begin position="28"/>
        <end position="46"/>
    </location>
</feature>
<dbReference type="Proteomes" id="UP000007347">
    <property type="component" value="Chromosome"/>
</dbReference>
<evidence type="ECO:0000313" key="3">
    <source>
        <dbReference type="Proteomes" id="UP000007347"/>
    </source>
</evidence>
<keyword evidence="3" id="KW-1185">Reference proteome</keyword>
<evidence type="ECO:0000256" key="1">
    <source>
        <dbReference type="SAM" id="Phobius"/>
    </source>
</evidence>
<dbReference type="HOGENOM" id="CLU_1486802_0_0_7"/>
<keyword evidence="1" id="KW-0472">Membrane</keyword>
<dbReference type="OrthoDB" id="5426377at2"/>
<protein>
    <submittedName>
        <fullName evidence="2">Uncharacterized protein</fullName>
    </submittedName>
</protein>
<proteinExistence type="predicted"/>
<name>K0NMJ9_DESTT</name>
<keyword evidence="1" id="KW-1133">Transmembrane helix</keyword>
<organism evidence="2 3">
    <name type="scientific">Desulfobacula toluolica (strain DSM 7467 / Tol2)</name>
    <dbReference type="NCBI Taxonomy" id="651182"/>
    <lineage>
        <taxon>Bacteria</taxon>
        <taxon>Pseudomonadati</taxon>
        <taxon>Thermodesulfobacteriota</taxon>
        <taxon>Desulfobacteria</taxon>
        <taxon>Desulfobacterales</taxon>
        <taxon>Desulfobacteraceae</taxon>
        <taxon>Desulfobacula</taxon>
    </lineage>
</organism>
<reference evidence="2 3" key="1">
    <citation type="journal article" date="2013" name="Environ. Microbiol.">
        <title>Complete genome, catabolic sub-proteomes and key-metabolites of Desulfobacula toluolica Tol2, a marine, aromatic compound-degrading, sulfate-reducing bacterium.</title>
        <authorList>
            <person name="Wohlbrand L."/>
            <person name="Jacob J.H."/>
            <person name="Kube M."/>
            <person name="Mussmann M."/>
            <person name="Jarling R."/>
            <person name="Beck A."/>
            <person name="Amann R."/>
            <person name="Wilkes H."/>
            <person name="Reinhardt R."/>
            <person name="Rabus R."/>
        </authorList>
    </citation>
    <scope>NUCLEOTIDE SEQUENCE [LARGE SCALE GENOMIC DNA]</scope>
    <source>
        <strain evidence="3">DSM 7467 / Tol2</strain>
    </source>
</reference>
<gene>
    <name evidence="2" type="ordered locus">TOL2_C31050</name>
</gene>
<dbReference type="AlphaFoldDB" id="K0NMJ9"/>
<dbReference type="RefSeq" id="WP_014958456.1">
    <property type="nucleotide sequence ID" value="NC_018645.1"/>
</dbReference>